<dbReference type="GeneID" id="104588238"/>
<feature type="compositionally biased region" description="Polar residues" evidence="3">
    <location>
        <begin position="492"/>
        <end position="510"/>
    </location>
</feature>
<evidence type="ECO:0000313" key="5">
    <source>
        <dbReference type="RefSeq" id="XP_010244387.1"/>
    </source>
</evidence>
<protein>
    <submittedName>
        <fullName evidence="5 6">Protein CHUP1, chloroplastic-like isoform X1</fullName>
    </submittedName>
</protein>
<evidence type="ECO:0000256" key="2">
    <source>
        <dbReference type="SAM" id="Coils"/>
    </source>
</evidence>
<evidence type="ECO:0000256" key="3">
    <source>
        <dbReference type="SAM" id="MobiDB-lite"/>
    </source>
</evidence>
<sequence>MMNNKRGISPLLLKFGVALALSFAGLLYSHLRTKRIRPSSFPPSSPSSVDGKKVNSSGKAGMEDDTCCAQTTLSSCDVAVVASQNHEAQSHQKIIFDNYTVGLSPSSRHSGDEEGLLLPGFNELVLKAFELPATNSGISPRNDEETAITFKKAENKEETEHEIINLRNTVRVLREREKNLEIQLLEYHGLKEQDAIVTELQNRLRISNTESKLLTLKIESLQADNKSLEVQVADYARVISELESARAQLKLLKREIRSDAEQYREQLYTLKQRVANLQDQEQNATQIDVDIQKKLQRLEDLEDELTKLKEDNSRLWCENSELARKLESTQILASSVLEDPEVEALHEDNHRLRQENEDLKNELERLQTGRYADVEELVYLRWVNACLRYELRNYQPHGKTVARDLSKTLSPKSEEKVKQLVLEYANSEGIREKSIPVDFDAEYWSSSQASNNTECGDFDDSSCDISSATKTNSSSKRKFFRKLKNLVLGNSMNNSEQTSSMDRNPVSFTASGRRESVSTTTFEDMMGTYSCDTLSPHHVSSIVATPLRATETRNYGQRNRILHSQGSSRNSLDIQRSRNLPLEDASEVECLRSNSDLGSSWGNKVALGNGSAFVLAQEDQFVHDQDTIEKLEFMKLAEILNSSHGTQTSHRKAASFSCH</sequence>
<feature type="coiled-coil region" evidence="2">
    <location>
        <begin position="211"/>
        <end position="318"/>
    </location>
</feature>
<dbReference type="GO" id="GO:0072699">
    <property type="term" value="P:protein localization to cortical microtubule cytoskeleton"/>
    <property type="evidence" value="ECO:0000318"/>
    <property type="project" value="GO_Central"/>
</dbReference>
<dbReference type="PANTHER" id="PTHR31342:SF4">
    <property type="entry name" value="ACTIN BINDING PROTEIN FAMILY"/>
    <property type="match status" value="1"/>
</dbReference>
<dbReference type="RefSeq" id="XP_010244387.1">
    <property type="nucleotide sequence ID" value="XM_010246085.1"/>
</dbReference>
<evidence type="ECO:0000313" key="4">
    <source>
        <dbReference type="Proteomes" id="UP000189703"/>
    </source>
</evidence>
<keyword evidence="4" id="KW-1185">Reference proteome</keyword>
<dbReference type="RefSeq" id="XP_010244388.1">
    <property type="nucleotide sequence ID" value="XM_010246086.1"/>
</dbReference>
<dbReference type="eggNOG" id="ENOG502QSBV">
    <property type="taxonomic scope" value="Eukaryota"/>
</dbReference>
<feature type="coiled-coil region" evidence="2">
    <location>
        <begin position="156"/>
        <end position="183"/>
    </location>
</feature>
<dbReference type="PANTHER" id="PTHR31342">
    <property type="entry name" value="PROTEIN CHUP1, CHLOROPLASTIC"/>
    <property type="match status" value="1"/>
</dbReference>
<dbReference type="KEGG" id="nnu:104588238"/>
<proteinExistence type="predicted"/>
<gene>
    <name evidence="5 6" type="primary">LOC104588238</name>
</gene>
<evidence type="ECO:0000313" key="6">
    <source>
        <dbReference type="RefSeq" id="XP_010244388.1"/>
    </source>
</evidence>
<dbReference type="InterPro" id="IPR040265">
    <property type="entry name" value="CHUP1/IPGA1-like"/>
</dbReference>
<dbReference type="OMA" id="HRCADVE"/>
<feature type="region of interest" description="Disordered" evidence="3">
    <location>
        <begin position="492"/>
        <end position="515"/>
    </location>
</feature>
<keyword evidence="1 2" id="KW-0175">Coiled coil</keyword>
<dbReference type="OrthoDB" id="1870283at2759"/>
<name>A0A1U7Z9K5_NELNU</name>
<dbReference type="GO" id="GO:0055028">
    <property type="term" value="C:cortical microtubule"/>
    <property type="evidence" value="ECO:0000318"/>
    <property type="project" value="GO_Central"/>
</dbReference>
<dbReference type="Proteomes" id="UP000189703">
    <property type="component" value="Unplaced"/>
</dbReference>
<feature type="region of interest" description="Disordered" evidence="3">
    <location>
        <begin position="37"/>
        <end position="61"/>
    </location>
</feature>
<evidence type="ECO:0000256" key="1">
    <source>
        <dbReference type="ARBA" id="ARBA00023054"/>
    </source>
</evidence>
<organism evidence="4 5">
    <name type="scientific">Nelumbo nucifera</name>
    <name type="common">Sacred lotus</name>
    <dbReference type="NCBI Taxonomy" id="4432"/>
    <lineage>
        <taxon>Eukaryota</taxon>
        <taxon>Viridiplantae</taxon>
        <taxon>Streptophyta</taxon>
        <taxon>Embryophyta</taxon>
        <taxon>Tracheophyta</taxon>
        <taxon>Spermatophyta</taxon>
        <taxon>Magnoliopsida</taxon>
        <taxon>Proteales</taxon>
        <taxon>Nelumbonaceae</taxon>
        <taxon>Nelumbo</taxon>
    </lineage>
</organism>
<reference evidence="5 6" key="1">
    <citation type="submission" date="2025-04" db="UniProtKB">
        <authorList>
            <consortium name="RefSeq"/>
        </authorList>
    </citation>
    <scope>IDENTIFICATION</scope>
</reference>
<accession>A0A1U7Z9K5</accession>
<feature type="coiled-coil region" evidence="2">
    <location>
        <begin position="342"/>
        <end position="369"/>
    </location>
</feature>
<dbReference type="STRING" id="4432.A0A1U7Z9K5"/>
<dbReference type="AlphaFoldDB" id="A0A1U7Z9K5"/>